<evidence type="ECO:0000256" key="1">
    <source>
        <dbReference type="ARBA" id="ARBA00006484"/>
    </source>
</evidence>
<dbReference type="PROSITE" id="PS00061">
    <property type="entry name" value="ADH_SHORT"/>
    <property type="match status" value="1"/>
</dbReference>
<dbReference type="EMBL" id="JAHJDP010000119">
    <property type="protein sequence ID" value="MBU2693346.1"/>
    <property type="molecule type" value="Genomic_DNA"/>
</dbReference>
<dbReference type="AlphaFoldDB" id="A0A948S0I4"/>
<keyword evidence="3" id="KW-0560">Oxidoreductase</keyword>
<dbReference type="Gene3D" id="3.40.50.720">
    <property type="entry name" value="NAD(P)-binding Rossmann-like Domain"/>
    <property type="match status" value="1"/>
</dbReference>
<dbReference type="CDD" id="cd05233">
    <property type="entry name" value="SDR_c"/>
    <property type="match status" value="1"/>
</dbReference>
<accession>A0A948S0I4</accession>
<proteinExistence type="inferred from homology"/>
<dbReference type="GO" id="GO:0016491">
    <property type="term" value="F:oxidoreductase activity"/>
    <property type="evidence" value="ECO:0007669"/>
    <property type="project" value="UniProtKB-KW"/>
</dbReference>
<dbReference type="SUPFAM" id="SSF51735">
    <property type="entry name" value="NAD(P)-binding Rossmann-fold domains"/>
    <property type="match status" value="1"/>
</dbReference>
<dbReference type="InterPro" id="IPR036291">
    <property type="entry name" value="NAD(P)-bd_dom_sf"/>
</dbReference>
<feature type="domain" description="Ketoreductase" evidence="5">
    <location>
        <begin position="6"/>
        <end position="166"/>
    </location>
</feature>
<dbReference type="PANTHER" id="PTHR43391">
    <property type="entry name" value="RETINOL DEHYDROGENASE-RELATED"/>
    <property type="match status" value="1"/>
</dbReference>
<dbReference type="PANTHER" id="PTHR43391:SF14">
    <property type="entry name" value="DEHYDROGENASE_REDUCTASE SDR FAMILY PROTEIN 7-LIKE"/>
    <property type="match status" value="1"/>
</dbReference>
<name>A0A948S0I4_UNCEI</name>
<comment type="caution">
    <text evidence="6">The sequence shown here is derived from an EMBL/GenBank/DDBJ whole genome shotgun (WGS) entry which is preliminary data.</text>
</comment>
<dbReference type="Pfam" id="PF00106">
    <property type="entry name" value="adh_short"/>
    <property type="match status" value="1"/>
</dbReference>
<dbReference type="PRINTS" id="PR00080">
    <property type="entry name" value="SDRFAMILY"/>
</dbReference>
<keyword evidence="2" id="KW-0521">NADP</keyword>
<reference evidence="6" key="1">
    <citation type="submission" date="2021-05" db="EMBL/GenBank/DDBJ databases">
        <title>Energy efficiency and biological interactions define the core microbiome of deep oligotrophic groundwater.</title>
        <authorList>
            <person name="Mehrshad M."/>
            <person name="Lopez-Fernandez M."/>
            <person name="Bell E."/>
            <person name="Bernier-Latmani R."/>
            <person name="Bertilsson S."/>
            <person name="Dopson M."/>
        </authorList>
    </citation>
    <scope>NUCLEOTIDE SEQUENCE</scope>
    <source>
        <strain evidence="6">Modern_marine.mb.64</strain>
    </source>
</reference>
<dbReference type="SMART" id="SM00822">
    <property type="entry name" value="PKS_KR"/>
    <property type="match status" value="1"/>
</dbReference>
<protein>
    <submittedName>
        <fullName evidence="6">SDR family oxidoreductase</fullName>
    </submittedName>
</protein>
<dbReference type="PRINTS" id="PR00081">
    <property type="entry name" value="GDHRDH"/>
</dbReference>
<comment type="similarity">
    <text evidence="1 4">Belongs to the short-chain dehydrogenases/reductases (SDR) family.</text>
</comment>
<gene>
    <name evidence="6" type="ORF">KJ970_20700</name>
</gene>
<sequence>MNLKGSRALVTGGSEGIGRGIAEALIRKGARVAIMSRNKEKVEKVAGEIGALPIQGNVGIEADAVRAVETVVREFGGIDLLVNNAGFGQFFSLVEADVSRFEDVFRTNVTGAMLMAREAAKHFIAEESGHLVNISSTSGLRGGRGSTAYAGSKFALRGMTECWRDELRPHNVRVTLVNPSEVQTGFFKKVGREQEESLKKLRPSEIADAIVGALEIDDRGFIPEFSVFATNPF</sequence>
<evidence type="ECO:0000256" key="2">
    <source>
        <dbReference type="ARBA" id="ARBA00022857"/>
    </source>
</evidence>
<evidence type="ECO:0000259" key="5">
    <source>
        <dbReference type="SMART" id="SM00822"/>
    </source>
</evidence>
<evidence type="ECO:0000313" key="6">
    <source>
        <dbReference type="EMBL" id="MBU2693346.1"/>
    </source>
</evidence>
<dbReference type="Proteomes" id="UP000777784">
    <property type="component" value="Unassembled WGS sequence"/>
</dbReference>
<dbReference type="InterPro" id="IPR002347">
    <property type="entry name" value="SDR_fam"/>
</dbReference>
<evidence type="ECO:0000256" key="3">
    <source>
        <dbReference type="ARBA" id="ARBA00023002"/>
    </source>
</evidence>
<dbReference type="FunFam" id="3.40.50.720:FF:000084">
    <property type="entry name" value="Short-chain dehydrogenase reductase"/>
    <property type="match status" value="1"/>
</dbReference>
<evidence type="ECO:0000256" key="4">
    <source>
        <dbReference type="RuleBase" id="RU000363"/>
    </source>
</evidence>
<evidence type="ECO:0000313" key="7">
    <source>
        <dbReference type="Proteomes" id="UP000777784"/>
    </source>
</evidence>
<organism evidence="6 7">
    <name type="scientific">Eiseniibacteriota bacterium</name>
    <dbReference type="NCBI Taxonomy" id="2212470"/>
    <lineage>
        <taxon>Bacteria</taxon>
        <taxon>Candidatus Eiseniibacteriota</taxon>
    </lineage>
</organism>
<dbReference type="InterPro" id="IPR057326">
    <property type="entry name" value="KR_dom"/>
</dbReference>
<dbReference type="InterPro" id="IPR020904">
    <property type="entry name" value="Sc_DH/Rdtase_CS"/>
</dbReference>